<sequence length="155" mass="19297">MSLFNLDSFYYHIITNIDVIFLHVKVLTHTFYNYNVPVLIVSIAKKTPLEEMKILQFYRKIARSRSCVYPHSVRFLVVRYNIREYHDHDIYIVLAFNHTYCRYRYQSNDQNTLVKCILLLNTIFCYIYRRQHIEIYLYHYFYTRMYNRMRPKKEF</sequence>
<organism evidence="1 2">
    <name type="scientific">Vespula squamosa</name>
    <name type="common">Southern yellow jacket</name>
    <name type="synonym">Wasp</name>
    <dbReference type="NCBI Taxonomy" id="30214"/>
    <lineage>
        <taxon>Eukaryota</taxon>
        <taxon>Metazoa</taxon>
        <taxon>Ecdysozoa</taxon>
        <taxon>Arthropoda</taxon>
        <taxon>Hexapoda</taxon>
        <taxon>Insecta</taxon>
        <taxon>Pterygota</taxon>
        <taxon>Neoptera</taxon>
        <taxon>Endopterygota</taxon>
        <taxon>Hymenoptera</taxon>
        <taxon>Apocrita</taxon>
        <taxon>Aculeata</taxon>
        <taxon>Vespoidea</taxon>
        <taxon>Vespidae</taxon>
        <taxon>Vespinae</taxon>
        <taxon>Vespula</taxon>
    </lineage>
</organism>
<gene>
    <name evidence="1" type="ORF">V1478_006651</name>
</gene>
<evidence type="ECO:0000313" key="2">
    <source>
        <dbReference type="Proteomes" id="UP001607302"/>
    </source>
</evidence>
<accession>A0ABD2B8F3</accession>
<dbReference type="AlphaFoldDB" id="A0ABD2B8F3"/>
<evidence type="ECO:0000313" key="1">
    <source>
        <dbReference type="EMBL" id="KAL2729019.1"/>
    </source>
</evidence>
<comment type="caution">
    <text evidence="1">The sequence shown here is derived from an EMBL/GenBank/DDBJ whole genome shotgun (WGS) entry which is preliminary data.</text>
</comment>
<name>A0ABD2B8F3_VESSQ</name>
<proteinExistence type="predicted"/>
<protein>
    <submittedName>
        <fullName evidence="1">Uncharacterized protein</fullName>
    </submittedName>
</protein>
<reference evidence="1 2" key="1">
    <citation type="journal article" date="2024" name="Ann. Entomol. Soc. Am.">
        <title>Genomic analyses of the southern and eastern yellowjacket wasps (Hymenoptera: Vespidae) reveal evolutionary signatures of social life.</title>
        <authorList>
            <person name="Catto M.A."/>
            <person name="Caine P.B."/>
            <person name="Orr S.E."/>
            <person name="Hunt B.G."/>
            <person name="Goodisman M.A.D."/>
        </authorList>
    </citation>
    <scope>NUCLEOTIDE SEQUENCE [LARGE SCALE GENOMIC DNA]</scope>
    <source>
        <strain evidence="1">233</strain>
        <tissue evidence="1">Head and thorax</tissue>
    </source>
</reference>
<dbReference type="EMBL" id="JAUDFV010000132">
    <property type="protein sequence ID" value="KAL2729019.1"/>
    <property type="molecule type" value="Genomic_DNA"/>
</dbReference>
<dbReference type="Proteomes" id="UP001607302">
    <property type="component" value="Unassembled WGS sequence"/>
</dbReference>
<keyword evidence="2" id="KW-1185">Reference proteome</keyword>